<keyword evidence="2" id="KW-0560">Oxidoreductase</keyword>
<accession>A0A6J6FWS8</accession>
<dbReference type="Gene3D" id="3.40.309.10">
    <property type="entry name" value="Aldehyde Dehydrogenase, Chain A, domain 2"/>
    <property type="match status" value="1"/>
</dbReference>
<dbReference type="InterPro" id="IPR016161">
    <property type="entry name" value="Ald_DH/histidinol_DH"/>
</dbReference>
<dbReference type="InterPro" id="IPR016162">
    <property type="entry name" value="Ald_DH_N"/>
</dbReference>
<dbReference type="GO" id="GO:0016620">
    <property type="term" value="F:oxidoreductase activity, acting on the aldehyde or oxo group of donors, NAD or NADP as acceptor"/>
    <property type="evidence" value="ECO:0007669"/>
    <property type="project" value="InterPro"/>
</dbReference>
<evidence type="ECO:0000256" key="1">
    <source>
        <dbReference type="ARBA" id="ARBA00009986"/>
    </source>
</evidence>
<evidence type="ECO:0000256" key="2">
    <source>
        <dbReference type="ARBA" id="ARBA00023002"/>
    </source>
</evidence>
<dbReference type="PROSITE" id="PS00687">
    <property type="entry name" value="ALDEHYDE_DEHYDR_GLU"/>
    <property type="match status" value="1"/>
</dbReference>
<name>A0A6J6FWS8_9ZZZZ</name>
<sequence>MVDRARTSFESWKRVAPTDRARLLRRFAQTIADHADELARLDTMNMGMPISSSRWCANTAAEVVHYYAGAVDKHLGHTYPVADGVSMTFHEPMGVVGVITPWNFPILIAAWKLGPALACGNTVVWKPSEMTPLSAMRLGELALEAGLPEGVLNVAVGTGPEAGWALVENPHVRKIGFTGSTVVGKRIMAGCADSMKRVTLELGGKSANIVFADTDVDAVAAAAPGAVFDNSGQDCCARSRVLVQRDVFDRFVTAMIDASSRLVVGDPMSESTQMGPLHSRGHLERVAGIMAGVEPTWRGEIPGGAGSWYPCTIVAPADPTSAVCTTEIFGPVATIVPFDDEADAIRLANDSEYGLSGSVWTADASRAMRVARALEGGTLSVNSNSSVRFSTPFGGFKQSGIGRELSMTAMDHYSELKTVFWKS</sequence>
<feature type="domain" description="Aldehyde dehydrogenase" evidence="3">
    <location>
        <begin position="2"/>
        <end position="419"/>
    </location>
</feature>
<dbReference type="PANTHER" id="PTHR11699">
    <property type="entry name" value="ALDEHYDE DEHYDROGENASE-RELATED"/>
    <property type="match status" value="1"/>
</dbReference>
<dbReference type="InterPro" id="IPR029510">
    <property type="entry name" value="Ald_DH_CS_GLU"/>
</dbReference>
<dbReference type="Gene3D" id="3.40.605.10">
    <property type="entry name" value="Aldehyde Dehydrogenase, Chain A, domain 1"/>
    <property type="match status" value="1"/>
</dbReference>
<dbReference type="PROSITE" id="PS00070">
    <property type="entry name" value="ALDEHYDE_DEHYDR_CYS"/>
    <property type="match status" value="1"/>
</dbReference>
<protein>
    <submittedName>
        <fullName evidence="4">Unannotated protein</fullName>
    </submittedName>
</protein>
<reference evidence="4" key="1">
    <citation type="submission" date="2020-05" db="EMBL/GenBank/DDBJ databases">
        <authorList>
            <person name="Chiriac C."/>
            <person name="Salcher M."/>
            <person name="Ghai R."/>
            <person name="Kavagutti S V."/>
        </authorList>
    </citation>
    <scope>NUCLEOTIDE SEQUENCE</scope>
</reference>
<dbReference type="InterPro" id="IPR016160">
    <property type="entry name" value="Ald_DH_CS_CYS"/>
</dbReference>
<dbReference type="FunFam" id="3.40.605.10:FF:000007">
    <property type="entry name" value="NAD/NADP-dependent betaine aldehyde dehydrogenase"/>
    <property type="match status" value="1"/>
</dbReference>
<evidence type="ECO:0000313" key="4">
    <source>
        <dbReference type="EMBL" id="CAB4592800.1"/>
    </source>
</evidence>
<dbReference type="Pfam" id="PF00171">
    <property type="entry name" value="Aldedh"/>
    <property type="match status" value="1"/>
</dbReference>
<dbReference type="InterPro" id="IPR015590">
    <property type="entry name" value="Aldehyde_DH_dom"/>
</dbReference>
<gene>
    <name evidence="4" type="ORF">UFOPK1722_01729</name>
</gene>
<dbReference type="SUPFAM" id="SSF53720">
    <property type="entry name" value="ALDH-like"/>
    <property type="match status" value="1"/>
</dbReference>
<dbReference type="InterPro" id="IPR016163">
    <property type="entry name" value="Ald_DH_C"/>
</dbReference>
<dbReference type="EMBL" id="CAEZTS010000197">
    <property type="protein sequence ID" value="CAB4592800.1"/>
    <property type="molecule type" value="Genomic_DNA"/>
</dbReference>
<dbReference type="AlphaFoldDB" id="A0A6J6FWS8"/>
<evidence type="ECO:0000259" key="3">
    <source>
        <dbReference type="Pfam" id="PF00171"/>
    </source>
</evidence>
<proteinExistence type="inferred from homology"/>
<organism evidence="4">
    <name type="scientific">freshwater metagenome</name>
    <dbReference type="NCBI Taxonomy" id="449393"/>
    <lineage>
        <taxon>unclassified sequences</taxon>
        <taxon>metagenomes</taxon>
        <taxon>ecological metagenomes</taxon>
    </lineage>
</organism>
<comment type="similarity">
    <text evidence="1">Belongs to the aldehyde dehydrogenase family.</text>
</comment>